<dbReference type="EMBL" id="KP861348">
    <property type="protein sequence ID" value="AKD43402.1"/>
    <property type="molecule type" value="Genomic_DNA"/>
</dbReference>
<organism evidence="1">
    <name type="scientific">Aeromonas salmonicida subsp. salmonicida</name>
    <dbReference type="NCBI Taxonomy" id="29491"/>
    <lineage>
        <taxon>Bacteria</taxon>
        <taxon>Pseudomonadati</taxon>
        <taxon>Pseudomonadota</taxon>
        <taxon>Gammaproteobacteria</taxon>
        <taxon>Aeromonadales</taxon>
        <taxon>Aeromonadaceae</taxon>
        <taxon>Aeromonas</taxon>
    </lineage>
</organism>
<accession>A0A0F6QC47</accession>
<dbReference type="PATRIC" id="fig|29491.14.peg.4413"/>
<evidence type="ECO:0008006" key="2">
    <source>
        <dbReference type="Google" id="ProtNLM"/>
    </source>
</evidence>
<dbReference type="RefSeq" id="WP_005310244.1">
    <property type="nucleotide sequence ID" value="NZ_CP038102.1"/>
</dbReference>
<proteinExistence type="predicted"/>
<evidence type="ECO:0000313" key="1">
    <source>
        <dbReference type="EMBL" id="AKD43402.1"/>
    </source>
</evidence>
<reference evidence="1" key="1">
    <citation type="submission" date="2015-02" db="EMBL/GenBank/DDBJ databases">
        <title>AsaGEI2b: a new variant of a genomic island revealed by the draft genome sequence of the Aeromonas salmonicida subsp. salmonicida JF3224 strain isolated from a wild fish in Switzerland.</title>
        <authorList>
            <person name="Emond-Rheault J.-G."/>
            <person name="Vincent A.T."/>
            <person name="Trudel M.V."/>
            <person name="Frey J."/>
            <person name="Frenette M."/>
            <person name="Charette S.J."/>
        </authorList>
    </citation>
    <scope>NUCLEOTIDE SEQUENCE</scope>
    <source>
        <strain evidence="1">JF3224</strain>
    </source>
</reference>
<protein>
    <recommendedName>
        <fullName evidence="2">HEAT repeat domain-containing protein</fullName>
    </recommendedName>
</protein>
<sequence>MINEEKLVKALLAGVSEERNDIKIASLLAIGESGIIDEGLLVAALEKGTQSARVDVRIAAYTAMGRMLRNANRQ</sequence>
<name>A0A0F6QC47_AERSS</name>
<dbReference type="AlphaFoldDB" id="A0A0F6QC47"/>